<dbReference type="Proteomes" id="UP000558488">
    <property type="component" value="Unassembled WGS sequence"/>
</dbReference>
<feature type="compositionally biased region" description="Low complexity" evidence="1">
    <location>
        <begin position="35"/>
        <end position="48"/>
    </location>
</feature>
<comment type="caution">
    <text evidence="2">The sequence shown here is derived from an EMBL/GenBank/DDBJ whole genome shotgun (WGS) entry which is preliminary data.</text>
</comment>
<feature type="region of interest" description="Disordered" evidence="1">
    <location>
        <begin position="85"/>
        <end position="120"/>
    </location>
</feature>
<proteinExistence type="predicted"/>
<sequence>MCQGYLPGVQPCARMGCDAWSETGTLEEVQGGCAGAEVSEGGAESEAAMGEREGADESPHPRGGRGLQSCVVPFPGCYTSLSTAPPSLIPPPQVLQTPYESPVRQRCLPQKPDSSLHEEKLSLFFPEEAARANKL</sequence>
<evidence type="ECO:0000256" key="1">
    <source>
        <dbReference type="SAM" id="MobiDB-lite"/>
    </source>
</evidence>
<gene>
    <name evidence="2" type="ORF">mPipKuh1_010614</name>
</gene>
<dbReference type="EMBL" id="JACAGB010000008">
    <property type="protein sequence ID" value="KAF6346866.1"/>
    <property type="molecule type" value="Genomic_DNA"/>
</dbReference>
<dbReference type="AlphaFoldDB" id="A0A7J7XBU4"/>
<accession>A0A7J7XBU4</accession>
<evidence type="ECO:0000313" key="2">
    <source>
        <dbReference type="EMBL" id="KAF6346866.1"/>
    </source>
</evidence>
<protein>
    <submittedName>
        <fullName evidence="2">Uncharacterized protein</fullName>
    </submittedName>
</protein>
<reference evidence="2 3" key="1">
    <citation type="journal article" date="2020" name="Nature">
        <title>Six reference-quality genomes reveal evolution of bat adaptations.</title>
        <authorList>
            <person name="Jebb D."/>
            <person name="Huang Z."/>
            <person name="Pippel M."/>
            <person name="Hughes G.M."/>
            <person name="Lavrichenko K."/>
            <person name="Devanna P."/>
            <person name="Winkler S."/>
            <person name="Jermiin L.S."/>
            <person name="Skirmuntt E.C."/>
            <person name="Katzourakis A."/>
            <person name="Burkitt-Gray L."/>
            <person name="Ray D.A."/>
            <person name="Sullivan K.A.M."/>
            <person name="Roscito J.G."/>
            <person name="Kirilenko B.M."/>
            <person name="Davalos L.M."/>
            <person name="Corthals A.P."/>
            <person name="Power M.L."/>
            <person name="Jones G."/>
            <person name="Ransome R.D."/>
            <person name="Dechmann D.K.N."/>
            <person name="Locatelli A.G."/>
            <person name="Puechmaille S.J."/>
            <person name="Fedrigo O."/>
            <person name="Jarvis E.D."/>
            <person name="Hiller M."/>
            <person name="Vernes S.C."/>
            <person name="Myers E.W."/>
            <person name="Teeling E.C."/>
        </authorList>
    </citation>
    <scope>NUCLEOTIDE SEQUENCE [LARGE SCALE GENOMIC DNA]</scope>
    <source>
        <strain evidence="2">MPipKuh1</strain>
        <tissue evidence="2">Flight muscle</tissue>
    </source>
</reference>
<feature type="region of interest" description="Disordered" evidence="1">
    <location>
        <begin position="32"/>
        <end position="66"/>
    </location>
</feature>
<evidence type="ECO:0000313" key="3">
    <source>
        <dbReference type="Proteomes" id="UP000558488"/>
    </source>
</evidence>
<organism evidence="2 3">
    <name type="scientific">Pipistrellus kuhlii</name>
    <name type="common">Kuhl's pipistrelle</name>
    <dbReference type="NCBI Taxonomy" id="59472"/>
    <lineage>
        <taxon>Eukaryota</taxon>
        <taxon>Metazoa</taxon>
        <taxon>Chordata</taxon>
        <taxon>Craniata</taxon>
        <taxon>Vertebrata</taxon>
        <taxon>Euteleostomi</taxon>
        <taxon>Mammalia</taxon>
        <taxon>Eutheria</taxon>
        <taxon>Laurasiatheria</taxon>
        <taxon>Chiroptera</taxon>
        <taxon>Yangochiroptera</taxon>
        <taxon>Vespertilionidae</taxon>
        <taxon>Pipistrellus</taxon>
    </lineage>
</organism>
<feature type="compositionally biased region" description="Basic and acidic residues" evidence="1">
    <location>
        <begin position="49"/>
        <end position="60"/>
    </location>
</feature>
<name>A0A7J7XBU4_PIPKU</name>
<keyword evidence="3" id="KW-1185">Reference proteome</keyword>